<dbReference type="EMBL" id="JBHTJL010000009">
    <property type="protein sequence ID" value="MFD1062747.1"/>
    <property type="molecule type" value="Genomic_DNA"/>
</dbReference>
<gene>
    <name evidence="1" type="ORF">ACFQ1Q_05770</name>
</gene>
<accession>A0ABW3N4W4</accession>
<evidence type="ECO:0000313" key="2">
    <source>
        <dbReference type="Proteomes" id="UP001597013"/>
    </source>
</evidence>
<organism evidence="1 2">
    <name type="scientific">Winogradskyella litorisediminis</name>
    <dbReference type="NCBI Taxonomy" id="1156618"/>
    <lineage>
        <taxon>Bacteria</taxon>
        <taxon>Pseudomonadati</taxon>
        <taxon>Bacteroidota</taxon>
        <taxon>Flavobacteriia</taxon>
        <taxon>Flavobacteriales</taxon>
        <taxon>Flavobacteriaceae</taxon>
        <taxon>Winogradskyella</taxon>
    </lineage>
</organism>
<proteinExistence type="predicted"/>
<protein>
    <submittedName>
        <fullName evidence="1">Uncharacterized protein</fullName>
    </submittedName>
</protein>
<comment type="caution">
    <text evidence="1">The sequence shown here is derived from an EMBL/GenBank/DDBJ whole genome shotgun (WGS) entry which is preliminary data.</text>
</comment>
<keyword evidence="2" id="KW-1185">Reference proteome</keyword>
<name>A0ABW3N4W4_9FLAO</name>
<dbReference type="RefSeq" id="WP_386128888.1">
    <property type="nucleotide sequence ID" value="NZ_JBHTJL010000009.1"/>
</dbReference>
<dbReference type="Proteomes" id="UP001597013">
    <property type="component" value="Unassembled WGS sequence"/>
</dbReference>
<sequence>MKIEFEVDRSEAIVLLEGLKHLMGITNNPATIKTLHKIIAEIQRDGKLNDIVFKNLEYHTRDYRNMNFPFKIDSDLRNDLKMSNPFISSTYGLKQRCQIVLKHLVLKGKPGTIIPKMSLTKVKKCKKVSEVVNLIVDKYEAA</sequence>
<evidence type="ECO:0000313" key="1">
    <source>
        <dbReference type="EMBL" id="MFD1062747.1"/>
    </source>
</evidence>
<reference evidence="2" key="1">
    <citation type="journal article" date="2019" name="Int. J. Syst. Evol. Microbiol.">
        <title>The Global Catalogue of Microorganisms (GCM) 10K type strain sequencing project: providing services to taxonomists for standard genome sequencing and annotation.</title>
        <authorList>
            <consortium name="The Broad Institute Genomics Platform"/>
            <consortium name="The Broad Institute Genome Sequencing Center for Infectious Disease"/>
            <person name="Wu L."/>
            <person name="Ma J."/>
        </authorList>
    </citation>
    <scope>NUCLEOTIDE SEQUENCE [LARGE SCALE GENOMIC DNA]</scope>
    <source>
        <strain evidence="2">CCUG 62215</strain>
    </source>
</reference>